<gene>
    <name evidence="1" type="ORF">A2664_02465</name>
</gene>
<dbReference type="EMBL" id="MHRF01000007">
    <property type="protein sequence ID" value="OHA18302.1"/>
    <property type="molecule type" value="Genomic_DNA"/>
</dbReference>
<name>A0A1G2M5F8_9BACT</name>
<comment type="caution">
    <text evidence="1">The sequence shown here is derived from an EMBL/GenBank/DDBJ whole genome shotgun (WGS) entry which is preliminary data.</text>
</comment>
<proteinExistence type="predicted"/>
<accession>A0A1G2M5F8</accession>
<organism evidence="1 2">
    <name type="scientific">Candidatus Taylorbacteria bacterium RIFCSPHIGHO2_01_FULL_46_22b</name>
    <dbReference type="NCBI Taxonomy" id="1802301"/>
    <lineage>
        <taxon>Bacteria</taxon>
        <taxon>Candidatus Tayloriibacteriota</taxon>
    </lineage>
</organism>
<protein>
    <submittedName>
        <fullName evidence="1">Uncharacterized protein</fullName>
    </submittedName>
</protein>
<reference evidence="1 2" key="1">
    <citation type="journal article" date="2016" name="Nat. Commun.">
        <title>Thousands of microbial genomes shed light on interconnected biogeochemical processes in an aquifer system.</title>
        <authorList>
            <person name="Anantharaman K."/>
            <person name="Brown C.T."/>
            <person name="Hug L.A."/>
            <person name="Sharon I."/>
            <person name="Castelle C.J."/>
            <person name="Probst A.J."/>
            <person name="Thomas B.C."/>
            <person name="Singh A."/>
            <person name="Wilkins M.J."/>
            <person name="Karaoz U."/>
            <person name="Brodie E.L."/>
            <person name="Williams K.H."/>
            <person name="Hubbard S.S."/>
            <person name="Banfield J.F."/>
        </authorList>
    </citation>
    <scope>NUCLEOTIDE SEQUENCE [LARGE SCALE GENOMIC DNA]</scope>
</reference>
<dbReference type="Proteomes" id="UP000178873">
    <property type="component" value="Unassembled WGS sequence"/>
</dbReference>
<evidence type="ECO:0000313" key="2">
    <source>
        <dbReference type="Proteomes" id="UP000178873"/>
    </source>
</evidence>
<sequence length="139" mass="15700">MHKKLCNKGGIHFRGATLLYLLKKQTSYRLMALFREDIGFPMITEDAGFSRLSVEICKNRPVSPEGRLAKAQPSAVQRTKAVDIAVFNTAQEYTRKIHSVKQPIGRLAKNGKIRYHIGLHGPHINSSRHSLSHRTIARD</sequence>
<dbReference type="AlphaFoldDB" id="A0A1G2M5F8"/>
<dbReference type="STRING" id="1802301.A2664_02465"/>
<evidence type="ECO:0000313" key="1">
    <source>
        <dbReference type="EMBL" id="OHA18302.1"/>
    </source>
</evidence>